<accession>A0ABZ1YZX2</accession>
<organism evidence="2 3">
    <name type="scientific">Nocardia vinacea</name>
    <dbReference type="NCBI Taxonomy" id="96468"/>
    <lineage>
        <taxon>Bacteria</taxon>
        <taxon>Bacillati</taxon>
        <taxon>Actinomycetota</taxon>
        <taxon>Actinomycetes</taxon>
        <taxon>Mycobacteriales</taxon>
        <taxon>Nocardiaceae</taxon>
        <taxon>Nocardia</taxon>
    </lineage>
</organism>
<gene>
    <name evidence="2" type="ORF">OG563_05940</name>
</gene>
<keyword evidence="1" id="KW-0472">Membrane</keyword>
<dbReference type="EMBL" id="CP109441">
    <property type="protein sequence ID" value="WUV47770.1"/>
    <property type="molecule type" value="Genomic_DNA"/>
</dbReference>
<evidence type="ECO:0000256" key="1">
    <source>
        <dbReference type="SAM" id="Phobius"/>
    </source>
</evidence>
<keyword evidence="1" id="KW-0812">Transmembrane</keyword>
<protein>
    <submittedName>
        <fullName evidence="2">Uncharacterized protein</fullName>
    </submittedName>
</protein>
<sequence length="111" mass="12787">MGAWQIVHSILVVVVGCVFAMVGVACVWPMNQPRRDRRAVRRCRLRPVEWPKAWTCGPPEQPLTLADAHVAMQLHREHDCERKHAAFDVLVAAGRIHRDSARQHRLWGKPW</sequence>
<reference evidence="2" key="1">
    <citation type="submission" date="2022-10" db="EMBL/GenBank/DDBJ databases">
        <title>The complete genomes of actinobacterial strains from the NBC collection.</title>
        <authorList>
            <person name="Joergensen T.S."/>
            <person name="Alvarez Arevalo M."/>
            <person name="Sterndorff E.B."/>
            <person name="Faurdal D."/>
            <person name="Vuksanovic O."/>
            <person name="Mourched A.-S."/>
            <person name="Charusanti P."/>
            <person name="Shaw S."/>
            <person name="Blin K."/>
            <person name="Weber T."/>
        </authorList>
    </citation>
    <scope>NUCLEOTIDE SEQUENCE</scope>
    <source>
        <strain evidence="2">NBC_01482</strain>
    </source>
</reference>
<feature type="transmembrane region" description="Helical" evidence="1">
    <location>
        <begin position="6"/>
        <end position="28"/>
    </location>
</feature>
<keyword evidence="3" id="KW-1185">Reference proteome</keyword>
<proteinExistence type="predicted"/>
<dbReference type="Proteomes" id="UP001432062">
    <property type="component" value="Chromosome"/>
</dbReference>
<evidence type="ECO:0000313" key="2">
    <source>
        <dbReference type="EMBL" id="WUV47770.1"/>
    </source>
</evidence>
<dbReference type="RefSeq" id="WP_329411915.1">
    <property type="nucleotide sequence ID" value="NZ_CP109441.1"/>
</dbReference>
<keyword evidence="1" id="KW-1133">Transmembrane helix</keyword>
<evidence type="ECO:0000313" key="3">
    <source>
        <dbReference type="Proteomes" id="UP001432062"/>
    </source>
</evidence>
<name>A0ABZ1YZX2_9NOCA</name>